<dbReference type="EMBL" id="JAOQNS010000006">
    <property type="protein sequence ID" value="MCW2308105.1"/>
    <property type="molecule type" value="Genomic_DNA"/>
</dbReference>
<comment type="caution">
    <text evidence="1">The sequence shown here is derived from an EMBL/GenBank/DDBJ whole genome shotgun (WGS) entry which is preliminary data.</text>
</comment>
<keyword evidence="2" id="KW-1185">Reference proteome</keyword>
<organism evidence="1 2">
    <name type="scientific">Rhodobium gokarnense</name>
    <dbReference type="NCBI Taxonomy" id="364296"/>
    <lineage>
        <taxon>Bacteria</taxon>
        <taxon>Pseudomonadati</taxon>
        <taxon>Pseudomonadota</taxon>
        <taxon>Alphaproteobacteria</taxon>
        <taxon>Hyphomicrobiales</taxon>
        <taxon>Rhodobiaceae</taxon>
        <taxon>Rhodobium</taxon>
    </lineage>
</organism>
<dbReference type="Proteomes" id="UP001209755">
    <property type="component" value="Unassembled WGS sequence"/>
</dbReference>
<reference evidence="2" key="1">
    <citation type="submission" date="2023-07" db="EMBL/GenBank/DDBJ databases">
        <title>Genome sequencing of Purple Non-Sulfur Bacteria from various extreme environments.</title>
        <authorList>
            <person name="Mayer M."/>
        </authorList>
    </citation>
    <scope>NUCLEOTIDE SEQUENCE [LARGE SCALE GENOMIC DNA]</scope>
    <source>
        <strain evidence="2">DSM 17935</strain>
    </source>
</reference>
<accession>A0ABT3HCI8</accession>
<protein>
    <submittedName>
        <fullName evidence="1">Uncharacterized protein</fullName>
    </submittedName>
</protein>
<name>A0ABT3HCI8_9HYPH</name>
<dbReference type="RefSeq" id="WP_264601731.1">
    <property type="nucleotide sequence ID" value="NZ_JAOQNS010000006.1"/>
</dbReference>
<evidence type="ECO:0000313" key="2">
    <source>
        <dbReference type="Proteomes" id="UP001209755"/>
    </source>
</evidence>
<gene>
    <name evidence="1" type="ORF">M2319_002444</name>
</gene>
<proteinExistence type="predicted"/>
<sequence>MAFQNRVRPDGVLVAHGARGTMMGNRGGQLHDPATKTLTKRRWASKAWIACETAFRGRWRAVMGRGYTELFFLDEVTALSAGHRPCFECRRADARAFAESWARAAGLGRSPKAGEMDRVLHGERLAGREKRLHEVCIDGLPDGAMVVFEGVPHAVSGDRLLPWRFEGYGLAVERPVGITVSVLTPPAILAVLAAGYRPRWHESADR</sequence>
<evidence type="ECO:0000313" key="1">
    <source>
        <dbReference type="EMBL" id="MCW2308105.1"/>
    </source>
</evidence>